<evidence type="ECO:0000256" key="11">
    <source>
        <dbReference type="RuleBase" id="RU004504"/>
    </source>
</evidence>
<dbReference type="EMBL" id="AEIG01000077">
    <property type="protein sequence ID" value="EGG28867.1"/>
    <property type="molecule type" value="Genomic_DNA"/>
</dbReference>
<keyword evidence="7" id="KW-0663">Pyridoxal phosphate</keyword>
<evidence type="ECO:0000256" key="5">
    <source>
        <dbReference type="ARBA" id="ARBA00022714"/>
    </source>
</evidence>
<evidence type="ECO:0000256" key="9">
    <source>
        <dbReference type="ARBA" id="ARBA00023014"/>
    </source>
</evidence>
<dbReference type="InterPro" id="IPR015421">
    <property type="entry name" value="PyrdxlP-dep_Trfase_major"/>
</dbReference>
<evidence type="ECO:0000256" key="10">
    <source>
        <dbReference type="ARBA" id="ARBA00050776"/>
    </source>
</evidence>
<dbReference type="PROSITE" id="PS00595">
    <property type="entry name" value="AA_TRANSFER_CLASS_5"/>
    <property type="match status" value="1"/>
</dbReference>
<evidence type="ECO:0000259" key="12">
    <source>
        <dbReference type="Pfam" id="PF00266"/>
    </source>
</evidence>
<dbReference type="FunFam" id="3.40.640.10:FF:000003">
    <property type="entry name" value="Cysteine desulfurase IscS"/>
    <property type="match status" value="1"/>
</dbReference>
<keyword evidence="8" id="KW-0408">Iron</keyword>
<name>F3L495_9GAMM</name>
<dbReference type="STRING" id="2518989.IMCC3088_2464"/>
<reference evidence="13 14" key="1">
    <citation type="journal article" date="2011" name="J. Bacteriol.">
        <title>Genome sequence of strain IMCC3088, a proteorhodopsin-containing marine bacterium belonging to the OM60/NOR5 clade.</title>
        <authorList>
            <person name="Jang Y."/>
            <person name="Oh H.M."/>
            <person name="Kang I."/>
            <person name="Lee K."/>
            <person name="Yang S.J."/>
            <person name="Cho J.C."/>
        </authorList>
    </citation>
    <scope>NUCLEOTIDE SEQUENCE [LARGE SCALE GENOMIC DNA]</scope>
    <source>
        <strain evidence="13 14">IMCC3088</strain>
    </source>
</reference>
<keyword evidence="4" id="KW-0808">Transferase</keyword>
<dbReference type="InterPro" id="IPR015422">
    <property type="entry name" value="PyrdxlP-dep_Trfase_small"/>
</dbReference>
<dbReference type="InterPro" id="IPR000192">
    <property type="entry name" value="Aminotrans_V_dom"/>
</dbReference>
<dbReference type="Gene3D" id="3.40.640.10">
    <property type="entry name" value="Type I PLP-dependent aspartate aminotransferase-like (Major domain)"/>
    <property type="match status" value="1"/>
</dbReference>
<dbReference type="InterPro" id="IPR016454">
    <property type="entry name" value="Cysteine_dSase"/>
</dbReference>
<dbReference type="eggNOG" id="COG1104">
    <property type="taxonomic scope" value="Bacteria"/>
</dbReference>
<dbReference type="PIRSF" id="PIRSF005572">
    <property type="entry name" value="NifS"/>
    <property type="match status" value="1"/>
</dbReference>
<evidence type="ECO:0000256" key="4">
    <source>
        <dbReference type="ARBA" id="ARBA00022679"/>
    </source>
</evidence>
<gene>
    <name evidence="13" type="ORF">IMCC3088_2464</name>
</gene>
<organism evidence="13 14">
    <name type="scientific">Aequoribacter fuscus</name>
    <dbReference type="NCBI Taxonomy" id="2518989"/>
    <lineage>
        <taxon>Bacteria</taxon>
        <taxon>Pseudomonadati</taxon>
        <taxon>Pseudomonadota</taxon>
        <taxon>Gammaproteobacteria</taxon>
        <taxon>Cellvibrionales</taxon>
        <taxon>Halieaceae</taxon>
        <taxon>Aequoribacter</taxon>
    </lineage>
</organism>
<keyword evidence="9" id="KW-0411">Iron-sulfur</keyword>
<dbReference type="EC" id="2.8.1.7" evidence="3"/>
<evidence type="ECO:0000313" key="14">
    <source>
        <dbReference type="Proteomes" id="UP000005615"/>
    </source>
</evidence>
<dbReference type="InterPro" id="IPR015424">
    <property type="entry name" value="PyrdxlP-dep_Trfase"/>
</dbReference>
<dbReference type="Pfam" id="PF00266">
    <property type="entry name" value="Aminotran_5"/>
    <property type="match status" value="1"/>
</dbReference>
<keyword evidence="6" id="KW-0479">Metal-binding</keyword>
<protein>
    <recommendedName>
        <fullName evidence="3">cysteine desulfurase</fullName>
        <ecNumber evidence="3">2.8.1.7</ecNumber>
    </recommendedName>
</protein>
<dbReference type="PANTHER" id="PTHR11601">
    <property type="entry name" value="CYSTEINE DESULFURYLASE FAMILY MEMBER"/>
    <property type="match status" value="1"/>
</dbReference>
<sequence>MSSKPIYLDYLATTPIAPEVRDAMLGCLDETGDFGNPASRTHVYGWQAEHRVEIARGAIADLIGADPREIIFTSGATEANNLAIKGVFEALQFKGHFVTSAIEHKAVLDPANQLQRKGVGVSFLPATKEGLMDVDALERSLRDDTKLVSIMWVNNELGTINPITEIAQLVKSKGILLHVDAAQAVGKLPINLADVPVDFMSLSGHKLYGPKGIGALFVRRGATPAPVAQIHGGGHERGFRSGTLPTHQIAGFGAAAKLASDRWEEDQAHYASLGGYMTQRLLGLEGATLNGSLTIRLPQAANISFDGVEGEALLSALVGLAISSGSACNSAVMKPSHVLLGIGAGRARADSALRFSLGRSTRREDIDAAIDELDATLRLLRGKPLD</sequence>
<dbReference type="OrthoDB" id="9808002at2"/>
<dbReference type="InterPro" id="IPR020578">
    <property type="entry name" value="Aminotrans_V_PyrdxlP_BS"/>
</dbReference>
<evidence type="ECO:0000256" key="3">
    <source>
        <dbReference type="ARBA" id="ARBA00012239"/>
    </source>
</evidence>
<keyword evidence="5" id="KW-0001">2Fe-2S</keyword>
<evidence type="ECO:0000256" key="1">
    <source>
        <dbReference type="ARBA" id="ARBA00001933"/>
    </source>
</evidence>
<dbReference type="SUPFAM" id="SSF53383">
    <property type="entry name" value="PLP-dependent transferases"/>
    <property type="match status" value="1"/>
</dbReference>
<dbReference type="Proteomes" id="UP000005615">
    <property type="component" value="Unassembled WGS sequence"/>
</dbReference>
<evidence type="ECO:0000256" key="7">
    <source>
        <dbReference type="ARBA" id="ARBA00022898"/>
    </source>
</evidence>
<comment type="caution">
    <text evidence="13">The sequence shown here is derived from an EMBL/GenBank/DDBJ whole genome shotgun (WGS) entry which is preliminary data.</text>
</comment>
<dbReference type="AlphaFoldDB" id="F3L495"/>
<proteinExistence type="inferred from homology"/>
<evidence type="ECO:0000256" key="8">
    <source>
        <dbReference type="ARBA" id="ARBA00023004"/>
    </source>
</evidence>
<feature type="domain" description="Aminotransferase class V" evidence="12">
    <location>
        <begin position="6"/>
        <end position="368"/>
    </location>
</feature>
<dbReference type="Gene3D" id="3.90.1150.10">
    <property type="entry name" value="Aspartate Aminotransferase, domain 1"/>
    <property type="match status" value="1"/>
</dbReference>
<evidence type="ECO:0000256" key="2">
    <source>
        <dbReference type="ARBA" id="ARBA00006490"/>
    </source>
</evidence>
<keyword evidence="14" id="KW-1185">Reference proteome</keyword>
<dbReference type="GO" id="GO:0051537">
    <property type="term" value="F:2 iron, 2 sulfur cluster binding"/>
    <property type="evidence" value="ECO:0007669"/>
    <property type="project" value="UniProtKB-KW"/>
</dbReference>
<evidence type="ECO:0000256" key="6">
    <source>
        <dbReference type="ARBA" id="ARBA00022723"/>
    </source>
</evidence>
<dbReference type="GO" id="GO:0046872">
    <property type="term" value="F:metal ion binding"/>
    <property type="evidence" value="ECO:0007669"/>
    <property type="project" value="UniProtKB-KW"/>
</dbReference>
<comment type="catalytic activity">
    <reaction evidence="10">
        <text>(sulfur carrier)-H + L-cysteine = (sulfur carrier)-SH + L-alanine</text>
        <dbReference type="Rhea" id="RHEA:43892"/>
        <dbReference type="Rhea" id="RHEA-COMP:14737"/>
        <dbReference type="Rhea" id="RHEA-COMP:14739"/>
        <dbReference type="ChEBI" id="CHEBI:29917"/>
        <dbReference type="ChEBI" id="CHEBI:35235"/>
        <dbReference type="ChEBI" id="CHEBI:57972"/>
        <dbReference type="ChEBI" id="CHEBI:64428"/>
        <dbReference type="EC" id="2.8.1.7"/>
    </reaction>
</comment>
<comment type="cofactor">
    <cofactor evidence="1 11">
        <name>pyridoxal 5'-phosphate</name>
        <dbReference type="ChEBI" id="CHEBI:597326"/>
    </cofactor>
</comment>
<comment type="similarity">
    <text evidence="2">Belongs to the class-V pyridoxal-phosphate-dependent aminotransferase family. NifS/IscS subfamily.</text>
</comment>
<dbReference type="GO" id="GO:0031071">
    <property type="term" value="F:cysteine desulfurase activity"/>
    <property type="evidence" value="ECO:0007669"/>
    <property type="project" value="UniProtKB-EC"/>
</dbReference>
<evidence type="ECO:0000313" key="13">
    <source>
        <dbReference type="EMBL" id="EGG28867.1"/>
    </source>
</evidence>
<dbReference type="RefSeq" id="WP_009576634.1">
    <property type="nucleotide sequence ID" value="NZ_AEIG01000077.1"/>
</dbReference>
<accession>F3L495</accession>
<dbReference type="PANTHER" id="PTHR11601:SF34">
    <property type="entry name" value="CYSTEINE DESULFURASE"/>
    <property type="match status" value="1"/>
</dbReference>